<gene>
    <name evidence="2" type="ORF">BCR24_10930</name>
</gene>
<dbReference type="EMBL" id="MIKC01000003">
    <property type="protein sequence ID" value="OEG23543.1"/>
    <property type="molecule type" value="Genomic_DNA"/>
</dbReference>
<accession>A0A1E5HF37</accession>
<keyword evidence="1" id="KW-0175">Coiled coil</keyword>
<dbReference type="AlphaFoldDB" id="A0A1E5HF37"/>
<dbReference type="Proteomes" id="UP000094469">
    <property type="component" value="Unassembled WGS sequence"/>
</dbReference>
<reference evidence="3" key="1">
    <citation type="submission" date="2016-09" db="EMBL/GenBank/DDBJ databases">
        <authorList>
            <person name="Gulvik C.A."/>
        </authorList>
    </citation>
    <scope>NUCLEOTIDE SEQUENCE [LARGE SCALE GENOMIC DNA]</scope>
    <source>
        <strain evidence="3">LMG 26676</strain>
    </source>
</reference>
<proteinExistence type="predicted"/>
<sequence>MFNFLKKKTVVKTESEAQLTEEQQDEMRKKIEQIKREIDTLELADKELAEKYEELGLLLAQLKEDEQAIAMLEKSQIYKKSIGAGYKKLLNLYNQKRAEAARNGDDGGIDHWMNKMDEMRQIAKQVTIGGK</sequence>
<protein>
    <recommendedName>
        <fullName evidence="4">Tetratricopeptide repeat protein</fullName>
    </recommendedName>
</protein>
<dbReference type="RefSeq" id="WP_069639018.1">
    <property type="nucleotide sequence ID" value="NZ_JAFBEZ010000010.1"/>
</dbReference>
<dbReference type="OrthoDB" id="7066280at2"/>
<comment type="caution">
    <text evidence="2">The sequence shown here is derived from an EMBL/GenBank/DDBJ whole genome shotgun (WGS) entry which is preliminary data.</text>
</comment>
<dbReference type="STRING" id="1131292.BCR24_10930"/>
<evidence type="ECO:0008006" key="4">
    <source>
        <dbReference type="Google" id="ProtNLM"/>
    </source>
</evidence>
<keyword evidence="3" id="KW-1185">Reference proteome</keyword>
<name>A0A1E5HF37_9ENTE</name>
<organism evidence="2 3">
    <name type="scientific">Enterococcus ureilyticus</name>
    <dbReference type="NCBI Taxonomy" id="1131292"/>
    <lineage>
        <taxon>Bacteria</taxon>
        <taxon>Bacillati</taxon>
        <taxon>Bacillota</taxon>
        <taxon>Bacilli</taxon>
        <taxon>Lactobacillales</taxon>
        <taxon>Enterococcaceae</taxon>
        <taxon>Enterococcus</taxon>
    </lineage>
</organism>
<evidence type="ECO:0000313" key="2">
    <source>
        <dbReference type="EMBL" id="OEG23543.1"/>
    </source>
</evidence>
<feature type="coiled-coil region" evidence="1">
    <location>
        <begin position="10"/>
        <end position="65"/>
    </location>
</feature>
<evidence type="ECO:0000313" key="3">
    <source>
        <dbReference type="Proteomes" id="UP000094469"/>
    </source>
</evidence>
<evidence type="ECO:0000256" key="1">
    <source>
        <dbReference type="SAM" id="Coils"/>
    </source>
</evidence>